<evidence type="ECO:0000313" key="1">
    <source>
        <dbReference type="EMBL" id="KAL0935248.1"/>
    </source>
</evidence>
<gene>
    <name evidence="1" type="ORF">CTRU02_209839</name>
</gene>
<reference evidence="1 2" key="1">
    <citation type="journal article" date="2020" name="Phytopathology">
        <title>Genome Sequence Resources of Colletotrichum truncatum, C. plurivorum, C. musicola, and C. sojae: Four Species Pathogenic to Soybean (Glycine max).</title>
        <authorList>
            <person name="Rogerio F."/>
            <person name="Boufleur T.R."/>
            <person name="Ciampi-Guillardi M."/>
            <person name="Sukno S.A."/>
            <person name="Thon M.R."/>
            <person name="Massola Junior N.S."/>
            <person name="Baroncelli R."/>
        </authorList>
    </citation>
    <scope>NUCLEOTIDE SEQUENCE [LARGE SCALE GENOMIC DNA]</scope>
    <source>
        <strain evidence="1 2">CMES1059</strain>
    </source>
</reference>
<evidence type="ECO:0000313" key="2">
    <source>
        <dbReference type="Proteomes" id="UP000805649"/>
    </source>
</evidence>
<name>A0ACC3YTN4_COLTU</name>
<proteinExistence type="predicted"/>
<comment type="caution">
    <text evidence="1">The sequence shown here is derived from an EMBL/GenBank/DDBJ whole genome shotgun (WGS) entry which is preliminary data.</text>
</comment>
<dbReference type="EMBL" id="VUJX02000006">
    <property type="protein sequence ID" value="KAL0935248.1"/>
    <property type="molecule type" value="Genomic_DNA"/>
</dbReference>
<protein>
    <submittedName>
        <fullName evidence="1">Uncharacterized protein</fullName>
    </submittedName>
</protein>
<dbReference type="Proteomes" id="UP000805649">
    <property type="component" value="Unassembled WGS sequence"/>
</dbReference>
<organism evidence="1 2">
    <name type="scientific">Colletotrichum truncatum</name>
    <name type="common">Anthracnose fungus</name>
    <name type="synonym">Colletotrichum capsici</name>
    <dbReference type="NCBI Taxonomy" id="5467"/>
    <lineage>
        <taxon>Eukaryota</taxon>
        <taxon>Fungi</taxon>
        <taxon>Dikarya</taxon>
        <taxon>Ascomycota</taxon>
        <taxon>Pezizomycotina</taxon>
        <taxon>Sordariomycetes</taxon>
        <taxon>Hypocreomycetidae</taxon>
        <taxon>Glomerellales</taxon>
        <taxon>Glomerellaceae</taxon>
        <taxon>Colletotrichum</taxon>
        <taxon>Colletotrichum truncatum species complex</taxon>
    </lineage>
</organism>
<sequence length="101" mass="10662">MSGGKSASAEPTTSHVCVVKVEITKCKDTSSLNGFAKPAVQLSESGQMISSFLGANEHAHTMELLPYTWSSPSRSPVENGPMTLVVAAPCNHEDSTTPRSQ</sequence>
<keyword evidence="2" id="KW-1185">Reference proteome</keyword>
<accession>A0ACC3YTN4</accession>